<name>A0A7W5CJ81_9MICO</name>
<dbReference type="Proteomes" id="UP000543579">
    <property type="component" value="Unassembled WGS sequence"/>
</dbReference>
<evidence type="ECO:0000313" key="1">
    <source>
        <dbReference type="EMBL" id="MBB3158698.1"/>
    </source>
</evidence>
<accession>A0A7W5CJ81</accession>
<proteinExistence type="predicted"/>
<dbReference type="RefSeq" id="WP_183420091.1">
    <property type="nucleotide sequence ID" value="NZ_JACHXY010000002.1"/>
</dbReference>
<evidence type="ECO:0000313" key="2">
    <source>
        <dbReference type="Proteomes" id="UP000543579"/>
    </source>
</evidence>
<dbReference type="EMBL" id="JACHXY010000002">
    <property type="protein sequence ID" value="MBB3158698.1"/>
    <property type="molecule type" value="Genomic_DNA"/>
</dbReference>
<organism evidence="1 2">
    <name type="scientific">Microbacterium proteolyticum</name>
    <dbReference type="NCBI Taxonomy" id="1572644"/>
    <lineage>
        <taxon>Bacteria</taxon>
        <taxon>Bacillati</taxon>
        <taxon>Actinomycetota</taxon>
        <taxon>Actinomycetes</taxon>
        <taxon>Micrococcales</taxon>
        <taxon>Microbacteriaceae</taxon>
        <taxon>Microbacterium</taxon>
    </lineage>
</organism>
<sequence length="45" mass="4467">MSGDTMSDAKPAEKPLITLLNAPADEADDAARPASQCCGGGSCSL</sequence>
<dbReference type="AlphaFoldDB" id="A0A7W5CJ81"/>
<protein>
    <submittedName>
        <fullName evidence="1">Uncharacterized protein</fullName>
    </submittedName>
</protein>
<gene>
    <name evidence="1" type="ORF">FHS07_002394</name>
</gene>
<reference evidence="1 2" key="1">
    <citation type="submission" date="2020-08" db="EMBL/GenBank/DDBJ databases">
        <title>Genomic Encyclopedia of Type Strains, Phase III (KMG-III): the genomes of soil and plant-associated and newly described type strains.</title>
        <authorList>
            <person name="Whitman W."/>
        </authorList>
    </citation>
    <scope>NUCLEOTIDE SEQUENCE [LARGE SCALE GENOMIC DNA]</scope>
    <source>
        <strain evidence="1 2">CECT 8356</strain>
    </source>
</reference>
<comment type="caution">
    <text evidence="1">The sequence shown here is derived from an EMBL/GenBank/DDBJ whole genome shotgun (WGS) entry which is preliminary data.</text>
</comment>